<feature type="compositionally biased region" description="Basic and acidic residues" evidence="1">
    <location>
        <begin position="1"/>
        <end position="11"/>
    </location>
</feature>
<name>A0A382EAY5_9ZZZZ</name>
<dbReference type="EMBL" id="UINC01043510">
    <property type="protein sequence ID" value="SVB47645.1"/>
    <property type="molecule type" value="Genomic_DNA"/>
</dbReference>
<organism evidence="2">
    <name type="scientific">marine metagenome</name>
    <dbReference type="NCBI Taxonomy" id="408172"/>
    <lineage>
        <taxon>unclassified sequences</taxon>
        <taxon>metagenomes</taxon>
        <taxon>ecological metagenomes</taxon>
    </lineage>
</organism>
<proteinExistence type="predicted"/>
<accession>A0A382EAY5</accession>
<evidence type="ECO:0000313" key="2">
    <source>
        <dbReference type="EMBL" id="SVB47645.1"/>
    </source>
</evidence>
<feature type="region of interest" description="Disordered" evidence="1">
    <location>
        <begin position="1"/>
        <end position="24"/>
    </location>
</feature>
<evidence type="ECO:0000256" key="1">
    <source>
        <dbReference type="SAM" id="MobiDB-lite"/>
    </source>
</evidence>
<dbReference type="PROSITE" id="PS51318">
    <property type="entry name" value="TAT"/>
    <property type="match status" value="1"/>
</dbReference>
<dbReference type="AlphaFoldDB" id="A0A382EAY5"/>
<dbReference type="InterPro" id="IPR006311">
    <property type="entry name" value="TAT_signal"/>
</dbReference>
<feature type="non-terminal residue" evidence="2">
    <location>
        <position position="354"/>
    </location>
</feature>
<gene>
    <name evidence="2" type="ORF">METZ01_LOCUS200499</name>
</gene>
<reference evidence="2" key="1">
    <citation type="submission" date="2018-05" db="EMBL/GenBank/DDBJ databases">
        <authorList>
            <person name="Lanie J.A."/>
            <person name="Ng W.-L."/>
            <person name="Kazmierczak K.M."/>
            <person name="Andrzejewski T.M."/>
            <person name="Davidsen T.M."/>
            <person name="Wayne K.J."/>
            <person name="Tettelin H."/>
            <person name="Glass J.I."/>
            <person name="Rusch D."/>
            <person name="Podicherti R."/>
            <person name="Tsui H.-C.T."/>
            <person name="Winkler M.E."/>
        </authorList>
    </citation>
    <scope>NUCLEOTIDE SEQUENCE</scope>
</reference>
<protein>
    <submittedName>
        <fullName evidence="2">Uncharacterized protein</fullName>
    </submittedName>
</protein>
<sequence length="354" mass="39259">MSQKNKNTDSRRQRKSPTEGAPKIINRREILAGAAGIAVAGLTSPMGARAQFSGIMEGGLGVPFRLPLGALNYLDRNEYIHNMEIISYIEGPQLRSGEPLMAMWARGAQRMIMAGRGWLDVTNPRNPEYIDLGMGMNGTVSFQESTGKWIFMRTHGQPLSGAEPGFPHGRYHEEKFRQSVSYTGLRGISTYDITDPSDPKLLNEFSTGKTGSGSHHNFYDGGRYAYLDAGWSSQFRMENAQRPNGNGLMIVDMSDPENVKEVARWHVPGQLYGEETEYHKYWFAGDHAAWTASHGAPSVPIRIEEGGRYGYGGFGHFGMITFDFSDIANPKPVSSLLWDFETIGGIPYHTVLPI</sequence>